<feature type="region of interest" description="Disordered" evidence="1">
    <location>
        <begin position="1"/>
        <end position="42"/>
    </location>
</feature>
<dbReference type="EMBL" id="JAIWYP010000011">
    <property type="protein sequence ID" value="KAH3735272.1"/>
    <property type="molecule type" value="Genomic_DNA"/>
</dbReference>
<reference evidence="2" key="2">
    <citation type="submission" date="2020-11" db="EMBL/GenBank/DDBJ databases">
        <authorList>
            <person name="McCartney M.A."/>
            <person name="Auch B."/>
            <person name="Kono T."/>
            <person name="Mallez S."/>
            <person name="Becker A."/>
            <person name="Gohl D.M."/>
            <person name="Silverstein K.A.T."/>
            <person name="Koren S."/>
            <person name="Bechman K.B."/>
            <person name="Herman A."/>
            <person name="Abrahante J.E."/>
            <person name="Garbe J."/>
        </authorList>
    </citation>
    <scope>NUCLEOTIDE SEQUENCE</scope>
    <source>
        <strain evidence="2">Duluth1</strain>
        <tissue evidence="2">Whole animal</tissue>
    </source>
</reference>
<feature type="compositionally biased region" description="Basic and acidic residues" evidence="1">
    <location>
        <begin position="21"/>
        <end position="32"/>
    </location>
</feature>
<evidence type="ECO:0000313" key="2">
    <source>
        <dbReference type="EMBL" id="KAH3735272.1"/>
    </source>
</evidence>
<sequence length="160" mass="18172">METHEQESGNEDVSDKISLPEADKPLMKERQNNAESMAAKNVEDSTHRIFSQYFSDGLGVTASEAQQSTRPTEHGLASEPVCEVTHKLELHSKDPASEKTDNKAAYCVRIKCPLCRYEHTGLKVMTNHIAAHSDQLQRFMCSECDYRADRYNVIRHMKMV</sequence>
<evidence type="ECO:0000256" key="1">
    <source>
        <dbReference type="SAM" id="MobiDB-lite"/>
    </source>
</evidence>
<dbReference type="Gene3D" id="3.30.160.60">
    <property type="entry name" value="Classic Zinc Finger"/>
    <property type="match status" value="1"/>
</dbReference>
<dbReference type="AlphaFoldDB" id="A0A9D4CXS7"/>
<protein>
    <submittedName>
        <fullName evidence="2">Uncharacterized protein</fullName>
    </submittedName>
</protein>
<evidence type="ECO:0000313" key="3">
    <source>
        <dbReference type="Proteomes" id="UP000828390"/>
    </source>
</evidence>
<organism evidence="2 3">
    <name type="scientific">Dreissena polymorpha</name>
    <name type="common">Zebra mussel</name>
    <name type="synonym">Mytilus polymorpha</name>
    <dbReference type="NCBI Taxonomy" id="45954"/>
    <lineage>
        <taxon>Eukaryota</taxon>
        <taxon>Metazoa</taxon>
        <taxon>Spiralia</taxon>
        <taxon>Lophotrochozoa</taxon>
        <taxon>Mollusca</taxon>
        <taxon>Bivalvia</taxon>
        <taxon>Autobranchia</taxon>
        <taxon>Heteroconchia</taxon>
        <taxon>Euheterodonta</taxon>
        <taxon>Imparidentia</taxon>
        <taxon>Neoheterodontei</taxon>
        <taxon>Myida</taxon>
        <taxon>Dreissenoidea</taxon>
        <taxon>Dreissenidae</taxon>
        <taxon>Dreissena</taxon>
    </lineage>
</organism>
<dbReference type="Proteomes" id="UP000828390">
    <property type="component" value="Unassembled WGS sequence"/>
</dbReference>
<proteinExistence type="predicted"/>
<name>A0A9D4CXS7_DREPO</name>
<keyword evidence="3" id="KW-1185">Reference proteome</keyword>
<accession>A0A9D4CXS7</accession>
<gene>
    <name evidence="2" type="ORF">DPMN_041737</name>
</gene>
<reference evidence="2" key="1">
    <citation type="journal article" date="2019" name="bioRxiv">
        <title>The Genome of the Zebra Mussel, Dreissena polymorpha: A Resource for Invasive Species Research.</title>
        <authorList>
            <person name="McCartney M.A."/>
            <person name="Auch B."/>
            <person name="Kono T."/>
            <person name="Mallez S."/>
            <person name="Zhang Y."/>
            <person name="Obille A."/>
            <person name="Becker A."/>
            <person name="Abrahante J.E."/>
            <person name="Garbe J."/>
            <person name="Badalamenti J.P."/>
            <person name="Herman A."/>
            <person name="Mangelson H."/>
            <person name="Liachko I."/>
            <person name="Sullivan S."/>
            <person name="Sone E.D."/>
            <person name="Koren S."/>
            <person name="Silverstein K.A.T."/>
            <person name="Beckman K.B."/>
            <person name="Gohl D.M."/>
        </authorList>
    </citation>
    <scope>NUCLEOTIDE SEQUENCE</scope>
    <source>
        <strain evidence="2">Duluth1</strain>
        <tissue evidence="2">Whole animal</tissue>
    </source>
</reference>
<comment type="caution">
    <text evidence="2">The sequence shown here is derived from an EMBL/GenBank/DDBJ whole genome shotgun (WGS) entry which is preliminary data.</text>
</comment>